<protein>
    <recommendedName>
        <fullName evidence="9">Cobalamin biosynthesis protein CobD</fullName>
    </recommendedName>
</protein>
<comment type="function">
    <text evidence="9">Converts cobyric acid to cobinamide by the addition of aminopropanol on the F carboxylic group.</text>
</comment>
<evidence type="ECO:0000256" key="1">
    <source>
        <dbReference type="ARBA" id="ARBA00004651"/>
    </source>
</evidence>
<keyword evidence="6 9" id="KW-0812">Transmembrane</keyword>
<keyword evidence="7 9" id="KW-1133">Transmembrane helix</keyword>
<gene>
    <name evidence="10" type="primary">cbiB</name>
    <name evidence="9" type="synonym">cobD</name>
    <name evidence="10" type="ORF">ACFSFW_23635</name>
</gene>
<evidence type="ECO:0000256" key="5">
    <source>
        <dbReference type="ARBA" id="ARBA00022573"/>
    </source>
</evidence>
<keyword evidence="11" id="KW-1185">Reference proteome</keyword>
<sequence length="322" mass="35483">MGMVQEPTNIFCMILFAAIVVDLLIGDPRWIPHPVVLMGKLITWLEKSWNRGNARVWKGICFCATVVLLVFFLTLSLVFVAYQLHPIVGVFIQIYLISTTIAIKGLSSAAKEVLVPLVNGNVTEARVKLSMIVGRDTEGLPENEIVRGTVETVAENTVDGITAPLFWAIIGGAPLAMVYRAINTLDSMVGHKNERFMQFGWASARLDDLVNLIPARLTALSMWLAASFIKGSKKSNGWKTTWRDAKKHPSPNSGWPEAMVAGLLGIQLGGVNYYQGRKSVRAQMGAPLRKMVSSDIEKTIQYMHGGWIVFFLIGVSLLLLVN</sequence>
<feature type="transmembrane region" description="Helical" evidence="9">
    <location>
        <begin position="7"/>
        <end position="25"/>
    </location>
</feature>
<evidence type="ECO:0000256" key="8">
    <source>
        <dbReference type="ARBA" id="ARBA00023136"/>
    </source>
</evidence>
<keyword evidence="8 9" id="KW-0472">Membrane</keyword>
<comment type="subcellular location">
    <subcellularLocation>
        <location evidence="1 9">Cell membrane</location>
        <topology evidence="1 9">Multi-pass membrane protein</topology>
    </subcellularLocation>
</comment>
<dbReference type="HAMAP" id="MF_00024">
    <property type="entry name" value="CobD_CbiB"/>
    <property type="match status" value="1"/>
</dbReference>
<evidence type="ECO:0000256" key="4">
    <source>
        <dbReference type="ARBA" id="ARBA00022475"/>
    </source>
</evidence>
<evidence type="ECO:0000256" key="2">
    <source>
        <dbReference type="ARBA" id="ARBA00004953"/>
    </source>
</evidence>
<evidence type="ECO:0000313" key="11">
    <source>
        <dbReference type="Proteomes" id="UP001597227"/>
    </source>
</evidence>
<comment type="caution">
    <text evidence="10">The sequence shown here is derived from an EMBL/GenBank/DDBJ whole genome shotgun (WGS) entry which is preliminary data.</text>
</comment>
<feature type="transmembrane region" description="Helical" evidence="9">
    <location>
        <begin position="165"/>
        <end position="182"/>
    </location>
</feature>
<dbReference type="NCBIfam" id="TIGR00380">
    <property type="entry name" value="cobal_cbiB"/>
    <property type="match status" value="1"/>
</dbReference>
<dbReference type="InterPro" id="IPR004485">
    <property type="entry name" value="Cobalamin_biosynth_CobD/CbiB"/>
</dbReference>
<accession>A0ABW4MVR9</accession>
<comment type="similarity">
    <text evidence="3 9">Belongs to the CobD/CbiB family.</text>
</comment>
<dbReference type="PANTHER" id="PTHR34308:SF1">
    <property type="entry name" value="COBALAMIN BIOSYNTHESIS PROTEIN CBIB"/>
    <property type="match status" value="1"/>
</dbReference>
<feature type="transmembrane region" description="Helical" evidence="9">
    <location>
        <begin position="299"/>
        <end position="321"/>
    </location>
</feature>
<evidence type="ECO:0000313" key="10">
    <source>
        <dbReference type="EMBL" id="MFD1781643.1"/>
    </source>
</evidence>
<proteinExistence type="inferred from homology"/>
<organism evidence="10 11">
    <name type="scientific">Fredinandcohnia salidurans</name>
    <dbReference type="NCBI Taxonomy" id="2595041"/>
    <lineage>
        <taxon>Bacteria</taxon>
        <taxon>Bacillati</taxon>
        <taxon>Bacillota</taxon>
        <taxon>Bacilli</taxon>
        <taxon>Bacillales</taxon>
        <taxon>Bacillaceae</taxon>
        <taxon>Fredinandcohnia</taxon>
    </lineage>
</organism>
<evidence type="ECO:0000256" key="9">
    <source>
        <dbReference type="HAMAP-Rule" id="MF_00024"/>
    </source>
</evidence>
<dbReference type="Proteomes" id="UP001597227">
    <property type="component" value="Unassembled WGS sequence"/>
</dbReference>
<comment type="pathway">
    <text evidence="2 9">Cofactor biosynthesis; adenosylcobalamin biosynthesis.</text>
</comment>
<feature type="transmembrane region" description="Helical" evidence="9">
    <location>
        <begin position="87"/>
        <end position="107"/>
    </location>
</feature>
<evidence type="ECO:0000256" key="7">
    <source>
        <dbReference type="ARBA" id="ARBA00022989"/>
    </source>
</evidence>
<evidence type="ECO:0000256" key="3">
    <source>
        <dbReference type="ARBA" id="ARBA00006263"/>
    </source>
</evidence>
<dbReference type="EMBL" id="JBHUEK010000034">
    <property type="protein sequence ID" value="MFD1781643.1"/>
    <property type="molecule type" value="Genomic_DNA"/>
</dbReference>
<feature type="transmembrane region" description="Helical" evidence="9">
    <location>
        <begin position="56"/>
        <end position="80"/>
    </location>
</feature>
<reference evidence="11" key="1">
    <citation type="journal article" date="2019" name="Int. J. Syst. Evol. Microbiol.">
        <title>The Global Catalogue of Microorganisms (GCM) 10K type strain sequencing project: providing services to taxonomists for standard genome sequencing and annotation.</title>
        <authorList>
            <consortium name="The Broad Institute Genomics Platform"/>
            <consortium name="The Broad Institute Genome Sequencing Center for Infectious Disease"/>
            <person name="Wu L."/>
            <person name="Ma J."/>
        </authorList>
    </citation>
    <scope>NUCLEOTIDE SEQUENCE [LARGE SCALE GENOMIC DNA]</scope>
    <source>
        <strain evidence="11">CCUG 15531</strain>
    </source>
</reference>
<keyword evidence="4 9" id="KW-1003">Cell membrane</keyword>
<dbReference type="Pfam" id="PF03186">
    <property type="entry name" value="CobD_Cbib"/>
    <property type="match status" value="1"/>
</dbReference>
<dbReference type="PANTHER" id="PTHR34308">
    <property type="entry name" value="COBALAMIN BIOSYNTHESIS PROTEIN CBIB"/>
    <property type="match status" value="1"/>
</dbReference>
<dbReference type="RefSeq" id="WP_388042074.1">
    <property type="nucleotide sequence ID" value="NZ_JBHUEK010000034.1"/>
</dbReference>
<name>A0ABW4MVR9_9BACI</name>
<evidence type="ECO:0000256" key="6">
    <source>
        <dbReference type="ARBA" id="ARBA00022692"/>
    </source>
</evidence>
<keyword evidence="5 9" id="KW-0169">Cobalamin biosynthesis</keyword>